<dbReference type="InterPro" id="IPR006268">
    <property type="entry name" value="DAHP_syn_2"/>
</dbReference>
<sequence>MIITLRKGTKQKEITAVTEKVKGLGYKPHVSRGEDITIIGMIGDSAEKYKEVFEAMDVVEHVNEIQKPYKLASREFKRENTVVRVSRNVEIGGKKIHVMAGPCAIESRDLMNDTGKIVKEAGGTILRGGAFKPRSSPYAFQGLGEEGLKYMEAVGEKLHMPTISEAMTVEQVELLSKYCDIIQIGARNMQNYDLLKAAGRQKKPVLLKRGMAATVKELLLSAEYILSQGNYDVMLCERGIRTFEDSTRFTMDLNAVPVLKKFSHLPVILDPSHGIGIREHVGTMAKASIAVGADGIIIEVHPRPEEALSDGPQSLLPEQFRNLMKELNLVAKAVGRELLD</sequence>
<dbReference type="InterPro" id="IPR013785">
    <property type="entry name" value="Aldolase_TIM"/>
</dbReference>
<name>A0A1E5IFK6_ENDTX</name>
<keyword evidence="5" id="KW-1185">Reference proteome</keyword>
<dbReference type="InterPro" id="IPR006218">
    <property type="entry name" value="DAHP1/KDSA"/>
</dbReference>
<keyword evidence="1" id="KW-0808">Transferase</keyword>
<dbReference type="Pfam" id="PF18152">
    <property type="entry name" value="DAHP_snth_FXD"/>
    <property type="match status" value="1"/>
</dbReference>
<dbReference type="NCBIfam" id="TIGR01361">
    <property type="entry name" value="DAHP_synth_Bsub"/>
    <property type="match status" value="1"/>
</dbReference>
<dbReference type="InterPro" id="IPR041071">
    <property type="entry name" value="DAHP_snth_FXD"/>
</dbReference>
<protein>
    <submittedName>
        <fullName evidence="4">3-deoxy-7-phosphoheptulonate synthase</fullName>
    </submittedName>
</protein>
<dbReference type="PANTHER" id="PTHR43018:SF2">
    <property type="entry name" value="PHOSPHO-2-DEHYDRO-3-DEOXYHEPTONATE ALDOLASE"/>
    <property type="match status" value="1"/>
</dbReference>
<evidence type="ECO:0000313" key="5">
    <source>
        <dbReference type="Proteomes" id="UP000095237"/>
    </source>
</evidence>
<gene>
    <name evidence="4" type="ORF">ATZ36_10470</name>
</gene>
<feature type="domain" description="DAHP synthase ferredoxin-like" evidence="3">
    <location>
        <begin position="1"/>
        <end position="67"/>
    </location>
</feature>
<dbReference type="InterPro" id="IPR052899">
    <property type="entry name" value="Class-I_DAHP_synthase"/>
</dbReference>
<evidence type="ECO:0000259" key="2">
    <source>
        <dbReference type="Pfam" id="PF00793"/>
    </source>
</evidence>
<dbReference type="SUPFAM" id="SSF51569">
    <property type="entry name" value="Aldolase"/>
    <property type="match status" value="1"/>
</dbReference>
<dbReference type="Gene3D" id="3.30.70.1140">
    <property type="entry name" value="Phospho-2-dehydro-3-deoxyheptonate aldolase, domain 1"/>
    <property type="match status" value="1"/>
</dbReference>
<feature type="domain" description="DAHP synthetase I/KDSA" evidence="2">
    <location>
        <begin position="82"/>
        <end position="328"/>
    </location>
</feature>
<dbReference type="EMBL" id="LNVX01000780">
    <property type="protein sequence ID" value="OEG69277.1"/>
    <property type="molecule type" value="Genomic_DNA"/>
</dbReference>
<dbReference type="GO" id="GO:0009073">
    <property type="term" value="P:aromatic amino acid family biosynthetic process"/>
    <property type="evidence" value="ECO:0007669"/>
    <property type="project" value="InterPro"/>
</dbReference>
<dbReference type="Proteomes" id="UP000095237">
    <property type="component" value="Unassembled WGS sequence"/>
</dbReference>
<accession>A0A1E5IFK6</accession>
<evidence type="ECO:0000313" key="4">
    <source>
        <dbReference type="EMBL" id="OEG69277.1"/>
    </source>
</evidence>
<dbReference type="Pfam" id="PF00793">
    <property type="entry name" value="DAHP_synth_1"/>
    <property type="match status" value="1"/>
</dbReference>
<organism evidence="4 5">
    <name type="scientific">Endomicrobium trichonymphae</name>
    <dbReference type="NCBI Taxonomy" id="1408204"/>
    <lineage>
        <taxon>Bacteria</taxon>
        <taxon>Pseudomonadati</taxon>
        <taxon>Elusimicrobiota</taxon>
        <taxon>Endomicrobiia</taxon>
        <taxon>Endomicrobiales</taxon>
        <taxon>Endomicrobiaceae</taxon>
        <taxon>Candidatus Endomicrobiellum</taxon>
    </lineage>
</organism>
<proteinExistence type="predicted"/>
<dbReference type="GO" id="GO:0016832">
    <property type="term" value="F:aldehyde-lyase activity"/>
    <property type="evidence" value="ECO:0007669"/>
    <property type="project" value="InterPro"/>
</dbReference>
<dbReference type="Gene3D" id="3.20.20.70">
    <property type="entry name" value="Aldolase class I"/>
    <property type="match status" value="1"/>
</dbReference>
<comment type="caution">
    <text evidence="4">The sequence shown here is derived from an EMBL/GenBank/DDBJ whole genome shotgun (WGS) entry which is preliminary data.</text>
</comment>
<dbReference type="PANTHER" id="PTHR43018">
    <property type="entry name" value="PHOSPHO-2-DEHYDRO-3-DEOXYHEPTONATE ALDOLASE"/>
    <property type="match status" value="1"/>
</dbReference>
<evidence type="ECO:0000256" key="1">
    <source>
        <dbReference type="ARBA" id="ARBA00022679"/>
    </source>
</evidence>
<dbReference type="AlphaFoldDB" id="A0A1E5IFK6"/>
<reference evidence="4 5" key="1">
    <citation type="submission" date="2015-11" db="EMBL/GenBank/DDBJ databases">
        <title>Evidence for parallel genomic evolution in an endosymbiosis of termite gut flagellates.</title>
        <authorList>
            <person name="Zheng H."/>
        </authorList>
    </citation>
    <scope>NUCLEOTIDE SEQUENCE [LARGE SCALE GENOMIC DNA]</scope>
    <source>
        <strain evidence="4 5">CET450</strain>
    </source>
</reference>
<dbReference type="NCBIfam" id="NF006421">
    <property type="entry name" value="PRK08673.1"/>
    <property type="match status" value="1"/>
</dbReference>
<dbReference type="NCBIfam" id="NF009239">
    <property type="entry name" value="PRK12595.1"/>
    <property type="match status" value="1"/>
</dbReference>
<dbReference type="GO" id="GO:0016740">
    <property type="term" value="F:transferase activity"/>
    <property type="evidence" value="ECO:0007669"/>
    <property type="project" value="UniProtKB-KW"/>
</dbReference>
<evidence type="ECO:0000259" key="3">
    <source>
        <dbReference type="Pfam" id="PF18152"/>
    </source>
</evidence>